<feature type="region of interest" description="Disordered" evidence="1">
    <location>
        <begin position="1"/>
        <end position="67"/>
    </location>
</feature>
<dbReference type="AlphaFoldDB" id="B9LSM9"/>
<dbReference type="EMBL" id="CP001365">
    <property type="protein sequence ID" value="ACM57976.1"/>
    <property type="molecule type" value="Genomic_DNA"/>
</dbReference>
<organism evidence="2 3">
    <name type="scientific">Halorubrum lacusprofundi (strain ATCC 49239 / DSM 5036 / JCM 8891 / ACAM 34)</name>
    <dbReference type="NCBI Taxonomy" id="416348"/>
    <lineage>
        <taxon>Archaea</taxon>
        <taxon>Methanobacteriati</taxon>
        <taxon>Methanobacteriota</taxon>
        <taxon>Stenosarchaea group</taxon>
        <taxon>Halobacteria</taxon>
        <taxon>Halobacteriales</taxon>
        <taxon>Haloferacaceae</taxon>
        <taxon>Halorubrum</taxon>
    </lineage>
</organism>
<protein>
    <submittedName>
        <fullName evidence="2">Uncharacterized protein</fullName>
    </submittedName>
</protein>
<dbReference type="KEGG" id="hla:Hlac_2401"/>
<evidence type="ECO:0000256" key="1">
    <source>
        <dbReference type="SAM" id="MobiDB-lite"/>
    </source>
</evidence>
<dbReference type="HOGENOM" id="CLU_2802090_0_0_2"/>
<reference evidence="2 3" key="1">
    <citation type="journal article" date="2016" name="Stand. Genomic Sci.">
        <title>Complete genome sequence of the Antarctic Halorubrum lacusprofundi type strain ACAM 34.</title>
        <authorList>
            <person name="Anderson I.J."/>
            <person name="DasSarma P."/>
            <person name="Lucas S."/>
            <person name="Copeland A."/>
            <person name="Lapidus A."/>
            <person name="Del Rio T.G."/>
            <person name="Tice H."/>
            <person name="Dalin E."/>
            <person name="Bruce D.C."/>
            <person name="Goodwin L."/>
            <person name="Pitluck S."/>
            <person name="Sims D."/>
            <person name="Brettin T.S."/>
            <person name="Detter J.C."/>
            <person name="Han C.S."/>
            <person name="Larimer F."/>
            <person name="Hauser L."/>
            <person name="Land M."/>
            <person name="Ivanova N."/>
            <person name="Richardson P."/>
            <person name="Cavicchioli R."/>
            <person name="DasSarma S."/>
            <person name="Woese C.R."/>
            <person name="Kyrpides N.C."/>
        </authorList>
    </citation>
    <scope>NUCLEOTIDE SEQUENCE [LARGE SCALE GENOMIC DNA]</scope>
    <source>
        <strain evidence="3">ATCC 49239 / DSM 5036 / JCM 8891 / ACAM 34</strain>
    </source>
</reference>
<feature type="compositionally biased region" description="Polar residues" evidence="1">
    <location>
        <begin position="42"/>
        <end position="59"/>
    </location>
</feature>
<evidence type="ECO:0000313" key="3">
    <source>
        <dbReference type="Proteomes" id="UP000000740"/>
    </source>
</evidence>
<gene>
    <name evidence="2" type="ordered locus">Hlac_2401</name>
</gene>
<dbReference type="Proteomes" id="UP000000740">
    <property type="component" value="Chromosome 1"/>
</dbReference>
<accession>B9LSM9</accession>
<evidence type="ECO:0000313" key="2">
    <source>
        <dbReference type="EMBL" id="ACM57976.1"/>
    </source>
</evidence>
<sequence>MIAGRAQALGGVPLSGGANYEEHAPVSPEDADDFAGAGDNPSAASTSLVFSPESGSRSAITDYRPDS</sequence>
<keyword evidence="3" id="KW-1185">Reference proteome</keyword>
<dbReference type="eggNOG" id="arCOG01101">
    <property type="taxonomic scope" value="Archaea"/>
</dbReference>
<name>B9LSM9_HALLT</name>
<proteinExistence type="predicted"/>